<evidence type="ECO:0000313" key="2">
    <source>
        <dbReference type="Proteomes" id="UP000596202"/>
    </source>
</evidence>
<name>A0A9Q7E853_MYROD</name>
<dbReference type="AlphaFoldDB" id="A0A9Q7E853"/>
<proteinExistence type="predicted"/>
<gene>
    <name evidence="1" type="ORF">I6I88_00065</name>
</gene>
<dbReference type="OrthoDB" id="771468at2"/>
<protein>
    <submittedName>
        <fullName evidence="1">Uncharacterized protein</fullName>
    </submittedName>
</protein>
<organism evidence="1 2">
    <name type="scientific">Myroides odoratus</name>
    <name type="common">Flavobacterium odoratum</name>
    <dbReference type="NCBI Taxonomy" id="256"/>
    <lineage>
        <taxon>Bacteria</taxon>
        <taxon>Pseudomonadati</taxon>
        <taxon>Bacteroidota</taxon>
        <taxon>Flavobacteriia</taxon>
        <taxon>Flavobacteriales</taxon>
        <taxon>Flavobacteriaceae</taxon>
        <taxon>Myroides</taxon>
    </lineage>
</organism>
<dbReference type="EMBL" id="CP068108">
    <property type="protein sequence ID" value="QQU00211.1"/>
    <property type="molecule type" value="Genomic_DNA"/>
</dbReference>
<dbReference type="RefSeq" id="WP_002989293.1">
    <property type="nucleotide sequence ID" value="NZ_CP068108.1"/>
</dbReference>
<dbReference type="Proteomes" id="UP000596202">
    <property type="component" value="Chromosome"/>
</dbReference>
<sequence>MINTYPNPWNFSNTDLNLISPNQQYKIEYGDLYEIAMGAPIGGSCYLYQKNKKIKISNWAGGPIIWDETSTRLALPLWTSERKQQIGILDLINSTLTIYRQPFRVLQLSHFDDSCIIGLDSPIYQSKAVHFDYTKEVIEKVQTLPEK</sequence>
<evidence type="ECO:0000313" key="1">
    <source>
        <dbReference type="EMBL" id="QQU00211.1"/>
    </source>
</evidence>
<dbReference type="GeneID" id="93526019"/>
<reference evidence="1 2" key="1">
    <citation type="submission" date="2021-01" db="EMBL/GenBank/DDBJ databases">
        <title>FDA dAtabase for Regulatory Grade micrObial Sequences (FDA-ARGOS): Supporting development and validation of Infectious Disease Dx tests.</title>
        <authorList>
            <person name="Sproer C."/>
            <person name="Gronow S."/>
            <person name="Severitt S."/>
            <person name="Schroder I."/>
            <person name="Tallon L."/>
            <person name="Sadzewicz L."/>
            <person name="Zhao X."/>
            <person name="Boylan J."/>
            <person name="Ott S."/>
            <person name="Bowen H."/>
            <person name="Vavikolanu K."/>
            <person name="Mehta A."/>
            <person name="Aluvathingal J."/>
            <person name="Nadendla S."/>
            <person name="Lowell S."/>
            <person name="Myers T."/>
            <person name="Yan Y."/>
            <person name="Sichtig H."/>
        </authorList>
    </citation>
    <scope>NUCLEOTIDE SEQUENCE [LARGE SCALE GENOMIC DNA]</scope>
    <source>
        <strain evidence="1 2">FDAARGOS_1131</strain>
    </source>
</reference>
<accession>A0A9Q7E853</accession>